<evidence type="ECO:0000259" key="4">
    <source>
        <dbReference type="SMART" id="SM00903"/>
    </source>
</evidence>
<comment type="similarity">
    <text evidence="3">Belongs to the flavoredoxin family.</text>
</comment>
<name>W0FJ17_9BACT</name>
<dbReference type="EMBL" id="KC246807">
    <property type="protein sequence ID" value="AHF24836.1"/>
    <property type="molecule type" value="Genomic_DNA"/>
</dbReference>
<evidence type="ECO:0000256" key="3">
    <source>
        <dbReference type="ARBA" id="ARBA00038054"/>
    </source>
</evidence>
<dbReference type="PANTHER" id="PTHR43567">
    <property type="entry name" value="FLAVOREDOXIN-RELATED-RELATED"/>
    <property type="match status" value="1"/>
</dbReference>
<evidence type="ECO:0000256" key="1">
    <source>
        <dbReference type="ARBA" id="ARBA00001917"/>
    </source>
</evidence>
<organism evidence="5">
    <name type="scientific">uncultured bacterium Contig2</name>
    <dbReference type="NCBI Taxonomy" id="1393529"/>
    <lineage>
        <taxon>Bacteria</taxon>
        <taxon>environmental samples</taxon>
    </lineage>
</organism>
<sequence>MEMPGRRSVDPVYSMCVQPSFIIGTNNEDGSSNFAPITWISVTHEAGDGYLLVISMSGSKMTKQNVLRTGIFSANLVSTDMLPLMDYFGSRHARDGKKDGVICPVSRGEVLDVPVLDESRWVYECEVEKTLETGDSTTFFCRIRNIQMDERLVCRDPFDVDLTVLDPVIYSGKYHSIGKVLGNIGDFLQD</sequence>
<dbReference type="GO" id="GO:0010181">
    <property type="term" value="F:FMN binding"/>
    <property type="evidence" value="ECO:0007669"/>
    <property type="project" value="InterPro"/>
</dbReference>
<dbReference type="SMART" id="SM00903">
    <property type="entry name" value="Flavin_Reduct"/>
    <property type="match status" value="1"/>
</dbReference>
<accession>W0FJ17</accession>
<dbReference type="PANTHER" id="PTHR43567:SF1">
    <property type="entry name" value="FLAVOREDOXIN"/>
    <property type="match status" value="1"/>
</dbReference>
<feature type="domain" description="Flavin reductase like" evidence="4">
    <location>
        <begin position="13"/>
        <end position="155"/>
    </location>
</feature>
<dbReference type="AlphaFoldDB" id="W0FJ17"/>
<keyword evidence="2" id="KW-0285">Flavoprotein</keyword>
<evidence type="ECO:0000256" key="2">
    <source>
        <dbReference type="ARBA" id="ARBA00022630"/>
    </source>
</evidence>
<dbReference type="SUPFAM" id="SSF50475">
    <property type="entry name" value="FMN-binding split barrel"/>
    <property type="match status" value="1"/>
</dbReference>
<dbReference type="InterPro" id="IPR012349">
    <property type="entry name" value="Split_barrel_FMN-bd"/>
</dbReference>
<dbReference type="Gene3D" id="2.30.110.10">
    <property type="entry name" value="Electron Transport, Fmn-binding Protein, Chain A"/>
    <property type="match status" value="1"/>
</dbReference>
<dbReference type="GO" id="GO:0016646">
    <property type="term" value="F:oxidoreductase activity, acting on the CH-NH group of donors, NAD or NADP as acceptor"/>
    <property type="evidence" value="ECO:0007669"/>
    <property type="project" value="UniProtKB-ARBA"/>
</dbReference>
<proteinExistence type="inferred from homology"/>
<dbReference type="Pfam" id="PF01613">
    <property type="entry name" value="Flavin_Reduct"/>
    <property type="match status" value="1"/>
</dbReference>
<reference evidence="5" key="1">
    <citation type="journal article" date="2013" name="PLoS ONE">
        <title>Metagenomic insights into the carbohydrate-active enzymes carried by the microorganisms adhering to solid digesta in the rumen of cows.</title>
        <authorList>
            <person name="Wang L."/>
            <person name="Hatem A."/>
            <person name="Catalyurek U.V."/>
            <person name="Morrison M."/>
            <person name="Yu Z."/>
        </authorList>
    </citation>
    <scope>NUCLEOTIDE SEQUENCE</scope>
</reference>
<evidence type="ECO:0000313" key="5">
    <source>
        <dbReference type="EMBL" id="AHF24836.1"/>
    </source>
</evidence>
<comment type="cofactor">
    <cofactor evidence="1">
        <name>FMN</name>
        <dbReference type="ChEBI" id="CHEBI:58210"/>
    </cofactor>
</comment>
<dbReference type="InterPro" id="IPR052174">
    <property type="entry name" value="Flavoredoxin"/>
</dbReference>
<dbReference type="InterPro" id="IPR002563">
    <property type="entry name" value="Flavin_Rdtase-like_dom"/>
</dbReference>
<protein>
    <submittedName>
        <fullName evidence="5">Flavin reductase</fullName>
    </submittedName>
</protein>